<sequence length="223" mass="24538">MFHLDHMALGVSDLTDSVRRLAEQTGLGNYEGGVFPGGIRNWIFPLGEDVYLEVESATGATGGPAAWFQRATGDGSEHWMFWCLRADTREELEQVASRLGSEVQVIPGRREPDGTRRVVTSAPAGEVALRARQAGLPNWYYRDDPAKNPARREVTGDRTAAGVAWLEVAGDREQFREHIGPETFDRLPLRFVPGEPGLHTVAVRTADGAEIVIRRTPAGQDTF</sequence>
<dbReference type="AlphaFoldDB" id="A0A5B8IPR6"/>
<dbReference type="SUPFAM" id="SSF54593">
    <property type="entry name" value="Glyoxalase/Bleomycin resistance protein/Dihydroxybiphenyl dioxygenase"/>
    <property type="match status" value="1"/>
</dbReference>
<dbReference type="KEGG" id="sqz:FQU76_33610"/>
<dbReference type="EMBL" id="CP042266">
    <property type="protein sequence ID" value="QDY75160.1"/>
    <property type="molecule type" value="Genomic_DNA"/>
</dbReference>
<dbReference type="OrthoDB" id="3459583at2"/>
<reference evidence="3 4" key="1">
    <citation type="submission" date="2019-07" db="EMBL/GenBank/DDBJ databases">
        <authorList>
            <person name="Zhu P."/>
        </authorList>
    </citation>
    <scope>NUCLEOTIDE SEQUENCE [LARGE SCALE GENOMIC DNA]</scope>
    <source>
        <strain evidence="3 4">SSL-25</strain>
    </source>
</reference>
<gene>
    <name evidence="2" type="ORF">FQU76_00130</name>
    <name evidence="3" type="ORF">FQU76_33610</name>
</gene>
<name>A0A5B8IPR6_9ACTN</name>
<evidence type="ECO:0000313" key="3">
    <source>
        <dbReference type="EMBL" id="QDY80638.1"/>
    </source>
</evidence>
<dbReference type="InterPro" id="IPR025870">
    <property type="entry name" value="Glyoxalase-like_dom"/>
</dbReference>
<dbReference type="PROSITE" id="PS51819">
    <property type="entry name" value="VOC"/>
    <property type="match status" value="1"/>
</dbReference>
<evidence type="ECO:0000313" key="4">
    <source>
        <dbReference type="Proteomes" id="UP000320580"/>
    </source>
</evidence>
<dbReference type="InterPro" id="IPR029068">
    <property type="entry name" value="Glyas_Bleomycin-R_OHBP_Dase"/>
</dbReference>
<evidence type="ECO:0000313" key="2">
    <source>
        <dbReference type="EMBL" id="QDY75160.1"/>
    </source>
</evidence>
<accession>A0A5B8IPR6</accession>
<protein>
    <submittedName>
        <fullName evidence="3">VOC family protein</fullName>
    </submittedName>
</protein>
<dbReference type="Pfam" id="PF13468">
    <property type="entry name" value="Glyoxalase_3"/>
    <property type="match status" value="1"/>
</dbReference>
<dbReference type="InterPro" id="IPR037523">
    <property type="entry name" value="VOC_core"/>
</dbReference>
<feature type="domain" description="VOC" evidence="1">
    <location>
        <begin position="3"/>
        <end position="134"/>
    </location>
</feature>
<dbReference type="EMBL" id="CP042266">
    <property type="protein sequence ID" value="QDY80638.1"/>
    <property type="molecule type" value="Genomic_DNA"/>
</dbReference>
<dbReference type="RefSeq" id="WP_146478472.1">
    <property type="nucleotide sequence ID" value="NZ_CP042266.1"/>
</dbReference>
<evidence type="ECO:0000259" key="1">
    <source>
        <dbReference type="PROSITE" id="PS51819"/>
    </source>
</evidence>
<organism evidence="3 4">
    <name type="scientific">Streptomyces qinzhouensis</name>
    <dbReference type="NCBI Taxonomy" id="2599401"/>
    <lineage>
        <taxon>Bacteria</taxon>
        <taxon>Bacillati</taxon>
        <taxon>Actinomycetota</taxon>
        <taxon>Actinomycetes</taxon>
        <taxon>Kitasatosporales</taxon>
        <taxon>Streptomycetaceae</taxon>
        <taxon>Streptomyces</taxon>
    </lineage>
</organism>
<proteinExistence type="predicted"/>
<dbReference type="Gene3D" id="3.10.180.10">
    <property type="entry name" value="2,3-Dihydroxybiphenyl 1,2-Dioxygenase, domain 1"/>
    <property type="match status" value="1"/>
</dbReference>
<dbReference type="Proteomes" id="UP000320580">
    <property type="component" value="Chromosome"/>
</dbReference>
<keyword evidence="4" id="KW-1185">Reference proteome</keyword>
<dbReference type="KEGG" id="sqz:FQU76_00130"/>